<evidence type="ECO:0000313" key="5">
    <source>
        <dbReference type="Proteomes" id="UP000219356"/>
    </source>
</evidence>
<accession>A0A285PCE1</accession>
<proteinExistence type="predicted"/>
<dbReference type="PANTHER" id="PTHR46825">
    <property type="entry name" value="D-ALANYL-D-ALANINE-CARBOXYPEPTIDASE/ENDOPEPTIDASE AMPH"/>
    <property type="match status" value="1"/>
</dbReference>
<dbReference type="PANTHER" id="PTHR46825:SF11">
    <property type="entry name" value="PENICILLIN-BINDING PROTEIN 4"/>
    <property type="match status" value="1"/>
</dbReference>
<dbReference type="STRING" id="586416.GZ22_00320"/>
<dbReference type="Pfam" id="PF00144">
    <property type="entry name" value="Beta-lactamase"/>
    <property type="match status" value="1"/>
</dbReference>
<evidence type="ECO:0000313" key="4">
    <source>
        <dbReference type="EMBL" id="SNZ17511.1"/>
    </source>
</evidence>
<dbReference type="Gene3D" id="3.40.710.10">
    <property type="entry name" value="DD-peptidase/beta-lactamase superfamily"/>
    <property type="match status" value="1"/>
</dbReference>
<keyword evidence="5" id="KW-1185">Reference proteome</keyword>
<protein>
    <submittedName>
        <fullName evidence="4">CubicO group peptidase, beta-lactamase class C family</fullName>
    </submittedName>
</protein>
<reference evidence="5" key="1">
    <citation type="submission" date="2017-09" db="EMBL/GenBank/DDBJ databases">
        <authorList>
            <person name="Varghese N."/>
            <person name="Submissions S."/>
        </authorList>
    </citation>
    <scope>NUCLEOTIDE SEQUENCE [LARGE SCALE GENOMIC DNA]</scope>
    <source>
        <strain evidence="5">CGMCC 1.8913</strain>
    </source>
</reference>
<dbReference type="EMBL" id="OBEK01000006">
    <property type="protein sequence ID" value="SNZ17511.1"/>
    <property type="molecule type" value="Genomic_DNA"/>
</dbReference>
<evidence type="ECO:0000259" key="3">
    <source>
        <dbReference type="Pfam" id="PF00144"/>
    </source>
</evidence>
<feature type="domain" description="Beta-lactamase-related" evidence="3">
    <location>
        <begin position="14"/>
        <end position="318"/>
    </location>
</feature>
<name>A0A285PCE1_9BACI</name>
<dbReference type="InterPro" id="IPR050491">
    <property type="entry name" value="AmpC-like"/>
</dbReference>
<evidence type="ECO:0000256" key="2">
    <source>
        <dbReference type="ARBA" id="ARBA00023136"/>
    </source>
</evidence>
<dbReference type="AlphaFoldDB" id="A0A285PCE1"/>
<sequence length="331" mass="37537">MNWLKETAAKVDFSGAAYVEGVHEQGFFQSGYRNKQEKLLFDEHTRFGIASGAKIFTAVAIAKLVEQGKLTFSKRLRDCLAMEFPNFHSDITIHHLLTHTSGMPDYFEEEEMDDFEALWEQLPMYRVRSGSDFLSLFQEKPMKFLPGDRFYYNNAAFIVLGLVVEELSGDSFAAFVQKHIFDSAGMTDAGYFSFDKLPGNTAIGYIKEEDGYRSNIYALPVKGGADGGVYVSVIDMARFWDALFQHKLLAAEITEKLLHPHMEVDKESAYGYGIWMKKSANKIKKYYVIGFDPGVSFHSAYYPEAGQKVVVSSNHDSGPYYIVQDIEKHWG</sequence>
<organism evidence="4 5">
    <name type="scientific">Terribacillus aidingensis</name>
    <dbReference type="NCBI Taxonomy" id="586416"/>
    <lineage>
        <taxon>Bacteria</taxon>
        <taxon>Bacillati</taxon>
        <taxon>Bacillota</taxon>
        <taxon>Bacilli</taxon>
        <taxon>Bacillales</taxon>
        <taxon>Bacillaceae</taxon>
        <taxon>Terribacillus</taxon>
    </lineage>
</organism>
<dbReference type="GO" id="GO:0016020">
    <property type="term" value="C:membrane"/>
    <property type="evidence" value="ECO:0007669"/>
    <property type="project" value="UniProtKB-SubCell"/>
</dbReference>
<evidence type="ECO:0000256" key="1">
    <source>
        <dbReference type="ARBA" id="ARBA00004370"/>
    </source>
</evidence>
<dbReference type="Proteomes" id="UP000219356">
    <property type="component" value="Unassembled WGS sequence"/>
</dbReference>
<dbReference type="InterPro" id="IPR012338">
    <property type="entry name" value="Beta-lactam/transpept-like"/>
</dbReference>
<gene>
    <name evidence="4" type="ORF">SAMN05421503_3266</name>
</gene>
<dbReference type="InterPro" id="IPR001466">
    <property type="entry name" value="Beta-lactam-related"/>
</dbReference>
<dbReference type="SUPFAM" id="SSF56601">
    <property type="entry name" value="beta-lactamase/transpeptidase-like"/>
    <property type="match status" value="1"/>
</dbReference>
<comment type="subcellular location">
    <subcellularLocation>
        <location evidence="1">Membrane</location>
    </subcellularLocation>
</comment>
<keyword evidence="2" id="KW-0472">Membrane</keyword>